<dbReference type="GeneID" id="106473973"/>
<proteinExistence type="predicted"/>
<organism evidence="1 2">
    <name type="scientific">Limulus polyphemus</name>
    <name type="common">Atlantic horseshoe crab</name>
    <dbReference type="NCBI Taxonomy" id="6850"/>
    <lineage>
        <taxon>Eukaryota</taxon>
        <taxon>Metazoa</taxon>
        <taxon>Ecdysozoa</taxon>
        <taxon>Arthropoda</taxon>
        <taxon>Chelicerata</taxon>
        <taxon>Merostomata</taxon>
        <taxon>Xiphosura</taxon>
        <taxon>Limulidae</taxon>
        <taxon>Limulus</taxon>
    </lineage>
</organism>
<name>A0ABM1TQA2_LIMPO</name>
<reference evidence="2 3" key="1">
    <citation type="submission" date="2025-05" db="UniProtKB">
        <authorList>
            <consortium name="RefSeq"/>
        </authorList>
    </citation>
    <scope>IDENTIFICATION</scope>
    <source>
        <tissue evidence="2 3">Muscle</tissue>
    </source>
</reference>
<protein>
    <submittedName>
        <fullName evidence="2 3">Uncharacterized protein LOC106473973</fullName>
    </submittedName>
</protein>
<dbReference type="Proteomes" id="UP000694941">
    <property type="component" value="Unplaced"/>
</dbReference>
<evidence type="ECO:0000313" key="3">
    <source>
        <dbReference type="RefSeq" id="XP_022258059.1"/>
    </source>
</evidence>
<dbReference type="RefSeq" id="XP_022258058.1">
    <property type="nucleotide sequence ID" value="XM_022402350.1"/>
</dbReference>
<accession>A0ABM1TQA2</accession>
<keyword evidence="1" id="KW-1185">Reference proteome</keyword>
<dbReference type="RefSeq" id="XP_022258059.1">
    <property type="nucleotide sequence ID" value="XM_022402351.1"/>
</dbReference>
<evidence type="ECO:0000313" key="2">
    <source>
        <dbReference type="RefSeq" id="XP_022258058.1"/>
    </source>
</evidence>
<gene>
    <name evidence="2 3" type="primary">LOC106473973</name>
</gene>
<evidence type="ECO:0000313" key="1">
    <source>
        <dbReference type="Proteomes" id="UP000694941"/>
    </source>
</evidence>
<sequence length="184" mass="20986">MYRFIGTRLTLLGLRFSVKPRLRQLGILKMANIVEVLSCLIKSLENAVAEVGNVAEDVAANFVRKQLGEVGMRLMSSYGQCFEDAGVNTRSGLEDQVRKQYRNEEVRDALEYLEDMEEKWNTCLKKLDSITKQHRFGTVSEDVSLSFLFNLDVVKANTEKVTNLQQYVDKGFSSLLLILLRHFA</sequence>